<name>A0A9P0D5H2_9CUCU</name>
<protein>
    <submittedName>
        <fullName evidence="1">Uncharacterized protein</fullName>
    </submittedName>
</protein>
<reference evidence="1" key="1">
    <citation type="submission" date="2022-01" db="EMBL/GenBank/DDBJ databases">
        <authorList>
            <person name="King R."/>
        </authorList>
    </citation>
    <scope>NUCLEOTIDE SEQUENCE</scope>
</reference>
<sequence>MKEIKLLKEKKYSIFMKTDYNDNNDYKEIIINKKKGRHDQTNFSNFLKPLWPNGKPVAEAKINDIKSYLHLIPASDHHFYTNLTGNPSIEEDIDGFNGELDFELDV</sequence>
<organism evidence="1 2">
    <name type="scientific">Psylliodes chrysocephalus</name>
    <dbReference type="NCBI Taxonomy" id="3402493"/>
    <lineage>
        <taxon>Eukaryota</taxon>
        <taxon>Metazoa</taxon>
        <taxon>Ecdysozoa</taxon>
        <taxon>Arthropoda</taxon>
        <taxon>Hexapoda</taxon>
        <taxon>Insecta</taxon>
        <taxon>Pterygota</taxon>
        <taxon>Neoptera</taxon>
        <taxon>Endopterygota</taxon>
        <taxon>Coleoptera</taxon>
        <taxon>Polyphaga</taxon>
        <taxon>Cucujiformia</taxon>
        <taxon>Chrysomeloidea</taxon>
        <taxon>Chrysomelidae</taxon>
        <taxon>Galerucinae</taxon>
        <taxon>Alticini</taxon>
        <taxon>Psylliodes</taxon>
    </lineage>
</organism>
<gene>
    <name evidence="1" type="ORF">PSYICH_LOCUS12291</name>
</gene>
<dbReference type="EMBL" id="OV651818">
    <property type="protein sequence ID" value="CAH1112711.1"/>
    <property type="molecule type" value="Genomic_DNA"/>
</dbReference>
<dbReference type="Proteomes" id="UP001153636">
    <property type="component" value="Chromosome 6"/>
</dbReference>
<dbReference type="AlphaFoldDB" id="A0A9P0D5H2"/>
<evidence type="ECO:0000313" key="2">
    <source>
        <dbReference type="Proteomes" id="UP001153636"/>
    </source>
</evidence>
<evidence type="ECO:0000313" key="1">
    <source>
        <dbReference type="EMBL" id="CAH1112711.1"/>
    </source>
</evidence>
<accession>A0A9P0D5H2</accession>
<keyword evidence="2" id="KW-1185">Reference proteome</keyword>
<dbReference type="OrthoDB" id="6680350at2759"/>
<proteinExistence type="predicted"/>